<proteinExistence type="predicted"/>
<dbReference type="Proteomes" id="UP000294865">
    <property type="component" value="Unassembled WGS sequence"/>
</dbReference>
<protein>
    <submittedName>
        <fullName evidence="1">Uncharacterized protein</fullName>
    </submittedName>
</protein>
<sequence>MRSYELITQEEMLEMYMDWNIRYAEMSFDFGRRAINIISEIDLNNATSIGKVLTDLDEIFGLEEIFKNDRLINCVVNE</sequence>
<gene>
    <name evidence="1" type="ORF">ETI04_01260</name>
</gene>
<evidence type="ECO:0000313" key="1">
    <source>
        <dbReference type="EMBL" id="TDM18148.1"/>
    </source>
</evidence>
<dbReference type="EMBL" id="SDQG01000001">
    <property type="protein sequence ID" value="TDM18148.1"/>
    <property type="molecule type" value="Genomic_DNA"/>
</dbReference>
<name>A0A4R6C6U2_9STAP</name>
<evidence type="ECO:0000313" key="2">
    <source>
        <dbReference type="Proteomes" id="UP000294865"/>
    </source>
</evidence>
<accession>A0A4R6C6U2</accession>
<comment type="caution">
    <text evidence="1">The sequence shown here is derived from an EMBL/GenBank/DDBJ whole genome shotgun (WGS) entry which is preliminary data.</text>
</comment>
<dbReference type="RefSeq" id="WP_133418775.1">
    <property type="nucleotide sequence ID" value="NZ_CP046363.1"/>
</dbReference>
<dbReference type="AlphaFoldDB" id="A0A4R6C6U2"/>
<organism evidence="1 2">
    <name type="scientific">Macrococcoides canis</name>
    <dbReference type="NCBI Taxonomy" id="1855823"/>
    <lineage>
        <taxon>Bacteria</taxon>
        <taxon>Bacillati</taxon>
        <taxon>Bacillota</taxon>
        <taxon>Bacilli</taxon>
        <taxon>Bacillales</taxon>
        <taxon>Staphylococcaceae</taxon>
        <taxon>Macrococcoides</taxon>
    </lineage>
</organism>
<reference evidence="1 2" key="1">
    <citation type="submission" date="2019-01" db="EMBL/GenBank/DDBJ databases">
        <title>Draft genome sequences of Macrococcus caseolyticus, Macrococcus canis, Macrococcus bohemicus and Macrococcus goetzii.</title>
        <authorList>
            <person name="Mazhar S."/>
            <person name="Altermann E."/>
            <person name="Hill C."/>
            <person name="Mcauliffe O."/>
        </authorList>
    </citation>
    <scope>NUCLEOTIDE SEQUENCE [LARGE SCALE GENOMIC DNA]</scope>
    <source>
        <strain evidence="1 2">DPC7162</strain>
    </source>
</reference>